<dbReference type="EMBL" id="FOES01000008">
    <property type="protein sequence ID" value="SEQ19543.1"/>
    <property type="molecule type" value="Genomic_DNA"/>
</dbReference>
<keyword evidence="3" id="KW-1185">Reference proteome</keyword>
<dbReference type="InterPro" id="IPR004143">
    <property type="entry name" value="BPL_LPL_catalytic"/>
</dbReference>
<evidence type="ECO:0000313" key="2">
    <source>
        <dbReference type="EMBL" id="SEQ19543.1"/>
    </source>
</evidence>
<dbReference type="PANTHER" id="PTHR43679:SF2">
    <property type="entry name" value="OCTANOYL-[GCVH]:PROTEIN N-OCTANOYLTRANSFERASE"/>
    <property type="match status" value="1"/>
</dbReference>
<dbReference type="GO" id="GO:0016874">
    <property type="term" value="F:ligase activity"/>
    <property type="evidence" value="ECO:0007669"/>
    <property type="project" value="UniProtKB-KW"/>
</dbReference>
<proteinExistence type="predicted"/>
<reference evidence="2 3" key="1">
    <citation type="submission" date="2016-10" db="EMBL/GenBank/DDBJ databases">
        <authorList>
            <person name="de Groot N.N."/>
        </authorList>
    </citation>
    <scope>NUCLEOTIDE SEQUENCE [LARGE SCALE GENOMIC DNA]</scope>
    <source>
        <strain evidence="2 3">DSM 21633</strain>
    </source>
</reference>
<accession>A0A1H9E2V4</accession>
<dbReference type="CDD" id="cd16443">
    <property type="entry name" value="LplA"/>
    <property type="match status" value="1"/>
</dbReference>
<dbReference type="Proteomes" id="UP000199427">
    <property type="component" value="Unassembled WGS sequence"/>
</dbReference>
<dbReference type="Gene3D" id="3.30.930.10">
    <property type="entry name" value="Bira Bifunctional Protein, Domain 2"/>
    <property type="match status" value="1"/>
</dbReference>
<dbReference type="InterPro" id="IPR045864">
    <property type="entry name" value="aa-tRNA-synth_II/BPL/LPL"/>
</dbReference>
<dbReference type="PROSITE" id="PS51733">
    <property type="entry name" value="BPL_LPL_CATALYTIC"/>
    <property type="match status" value="1"/>
</dbReference>
<dbReference type="AlphaFoldDB" id="A0A1H9E2V4"/>
<keyword evidence="2" id="KW-0436">Ligase</keyword>
<name>A0A1H9E2V4_9BACI</name>
<feature type="domain" description="BPL/LPL catalytic" evidence="1">
    <location>
        <begin position="64"/>
        <end position="274"/>
    </location>
</feature>
<dbReference type="GO" id="GO:0016740">
    <property type="term" value="F:transferase activity"/>
    <property type="evidence" value="ECO:0007669"/>
    <property type="project" value="UniProtKB-ARBA"/>
</dbReference>
<sequence length="310" mass="35635">MKFGLIRFIFLSRLVKMLVLEKFSVQSECYNMTKEQWYFINTGTNDAAYNMAFDECLLRWHSEGKIPPVLRFYTWTPAAMSVGYFQKVEGKIHTENIKHHGFDFVRRLTGGRAVLHDHELTYSVVVSEDHPEMPKTVTEAYRVITKGLLEGYRNLGIDADMAVPEGKLQQTGSAVCFDEPSWYELVIGGKKAAGSAQTRKQGVILQHGSVPISMDDDVLFDLFAFPNEKVRDRSKEKFKEKATSMEEYLGRELSLEEVEDAFYQGFEKGLDIELVPFELTDEQKQEVKMLAKEKYESDEWNFSLSKKGVK</sequence>
<dbReference type="PANTHER" id="PTHR43679">
    <property type="entry name" value="OCTANOYLTRANSFERASE LIPM-RELATED"/>
    <property type="match status" value="1"/>
</dbReference>
<dbReference type="SUPFAM" id="SSF55681">
    <property type="entry name" value="Class II aaRS and biotin synthetases"/>
    <property type="match status" value="1"/>
</dbReference>
<dbReference type="InterPro" id="IPR050664">
    <property type="entry name" value="Octanoyltrans_LipM/LipL"/>
</dbReference>
<organism evidence="2 3">
    <name type="scientific">Piscibacillus halophilus</name>
    <dbReference type="NCBI Taxonomy" id="571933"/>
    <lineage>
        <taxon>Bacteria</taxon>
        <taxon>Bacillati</taxon>
        <taxon>Bacillota</taxon>
        <taxon>Bacilli</taxon>
        <taxon>Bacillales</taxon>
        <taxon>Bacillaceae</taxon>
        <taxon>Piscibacillus</taxon>
    </lineage>
</organism>
<dbReference type="Pfam" id="PF21948">
    <property type="entry name" value="LplA-B_cat"/>
    <property type="match status" value="1"/>
</dbReference>
<gene>
    <name evidence="2" type="ORF">SAMN05216362_10834</name>
</gene>
<dbReference type="GO" id="GO:0009249">
    <property type="term" value="P:protein lipoylation"/>
    <property type="evidence" value="ECO:0007669"/>
    <property type="project" value="UniProtKB-ARBA"/>
</dbReference>
<evidence type="ECO:0000313" key="3">
    <source>
        <dbReference type="Proteomes" id="UP000199427"/>
    </source>
</evidence>
<dbReference type="STRING" id="571933.SAMN05216362_10834"/>
<protein>
    <submittedName>
        <fullName evidence="2">Lipoate-protein ligase A</fullName>
    </submittedName>
</protein>
<evidence type="ECO:0000259" key="1">
    <source>
        <dbReference type="PROSITE" id="PS51733"/>
    </source>
</evidence>
<dbReference type="GO" id="GO:0140096">
    <property type="term" value="F:catalytic activity, acting on a protein"/>
    <property type="evidence" value="ECO:0007669"/>
    <property type="project" value="UniProtKB-ARBA"/>
</dbReference>